<evidence type="ECO:0000256" key="1">
    <source>
        <dbReference type="ARBA" id="ARBA00001946"/>
    </source>
</evidence>
<keyword evidence="6" id="KW-0324">Glycolysis</keyword>
<dbReference type="Gene3D" id="3.20.20.120">
    <property type="entry name" value="Enolase-like C-terminal domain"/>
    <property type="match status" value="1"/>
</dbReference>
<dbReference type="GO" id="GO:0000015">
    <property type="term" value="C:phosphopyruvate hydratase complex"/>
    <property type="evidence" value="ECO:0007669"/>
    <property type="project" value="InterPro"/>
</dbReference>
<comment type="pathway">
    <text evidence="2">Carbohydrate degradation; glycolysis; pyruvate from D-glyceraldehyde 3-phosphate: step 4/5.</text>
</comment>
<comment type="caution">
    <text evidence="9">The sequence shown here is derived from an EMBL/GenBank/DDBJ whole genome shotgun (WGS) entry which is preliminary data.</text>
</comment>
<gene>
    <name evidence="9" type="ORF">HPP92_014286</name>
</gene>
<evidence type="ECO:0000256" key="5">
    <source>
        <dbReference type="ARBA" id="ARBA00022842"/>
    </source>
</evidence>
<dbReference type="PRINTS" id="PR00148">
    <property type="entry name" value="ENOLASE"/>
</dbReference>
<accession>A0A835UYS9</accession>
<comment type="similarity">
    <text evidence="3">Belongs to the enolase family.</text>
</comment>
<evidence type="ECO:0000313" key="9">
    <source>
        <dbReference type="EMBL" id="KAG0477445.1"/>
    </source>
</evidence>
<evidence type="ECO:0000256" key="6">
    <source>
        <dbReference type="ARBA" id="ARBA00023152"/>
    </source>
</evidence>
<keyword evidence="7" id="KW-0456">Lyase</keyword>
<dbReference type="GO" id="GO:0000287">
    <property type="term" value="F:magnesium ion binding"/>
    <property type="evidence" value="ECO:0007669"/>
    <property type="project" value="InterPro"/>
</dbReference>
<reference evidence="9 10" key="1">
    <citation type="journal article" date="2020" name="Nat. Food">
        <title>A phased Vanilla planifolia genome enables genetic improvement of flavour and production.</title>
        <authorList>
            <person name="Hasing T."/>
            <person name="Tang H."/>
            <person name="Brym M."/>
            <person name="Khazi F."/>
            <person name="Huang T."/>
            <person name="Chambers A.H."/>
        </authorList>
    </citation>
    <scope>NUCLEOTIDE SEQUENCE [LARGE SCALE GENOMIC DNA]</scope>
    <source>
        <tissue evidence="9">Leaf</tissue>
    </source>
</reference>
<dbReference type="InterPro" id="IPR036849">
    <property type="entry name" value="Enolase-like_C_sf"/>
</dbReference>
<comment type="cofactor">
    <cofactor evidence="1">
        <name>Mg(2+)</name>
        <dbReference type="ChEBI" id="CHEBI:18420"/>
    </cofactor>
</comment>
<dbReference type="PROSITE" id="PS00164">
    <property type="entry name" value="ENOLASE"/>
    <property type="match status" value="1"/>
</dbReference>
<evidence type="ECO:0000256" key="2">
    <source>
        <dbReference type="ARBA" id="ARBA00005031"/>
    </source>
</evidence>
<dbReference type="UniPathway" id="UPA00109">
    <property type="reaction ID" value="UER00187"/>
</dbReference>
<evidence type="ECO:0000256" key="3">
    <source>
        <dbReference type="ARBA" id="ARBA00009604"/>
    </source>
</evidence>
<evidence type="ECO:0000313" key="10">
    <source>
        <dbReference type="Proteomes" id="UP000636800"/>
    </source>
</evidence>
<dbReference type="SMART" id="SM01192">
    <property type="entry name" value="Enolase_C"/>
    <property type="match status" value="1"/>
</dbReference>
<name>A0A835UYS9_VANPL</name>
<dbReference type="EC" id="4.2.1.11" evidence="4"/>
<dbReference type="InterPro" id="IPR020809">
    <property type="entry name" value="Enolase_CS"/>
</dbReference>
<dbReference type="PANTHER" id="PTHR11902">
    <property type="entry name" value="ENOLASE"/>
    <property type="match status" value="1"/>
</dbReference>
<dbReference type="EMBL" id="JADCNL010000006">
    <property type="protein sequence ID" value="KAG0477445.1"/>
    <property type="molecule type" value="Genomic_DNA"/>
</dbReference>
<evidence type="ECO:0000256" key="7">
    <source>
        <dbReference type="ARBA" id="ARBA00023239"/>
    </source>
</evidence>
<dbReference type="OrthoDB" id="1909326at2759"/>
<dbReference type="InterPro" id="IPR020810">
    <property type="entry name" value="Enolase_C"/>
</dbReference>
<dbReference type="Proteomes" id="UP000636800">
    <property type="component" value="Chromosome 6"/>
</dbReference>
<evidence type="ECO:0000259" key="8">
    <source>
        <dbReference type="SMART" id="SM01192"/>
    </source>
</evidence>
<organism evidence="9 10">
    <name type="scientific">Vanilla planifolia</name>
    <name type="common">Vanilla</name>
    <dbReference type="NCBI Taxonomy" id="51239"/>
    <lineage>
        <taxon>Eukaryota</taxon>
        <taxon>Viridiplantae</taxon>
        <taxon>Streptophyta</taxon>
        <taxon>Embryophyta</taxon>
        <taxon>Tracheophyta</taxon>
        <taxon>Spermatophyta</taxon>
        <taxon>Magnoliopsida</taxon>
        <taxon>Liliopsida</taxon>
        <taxon>Asparagales</taxon>
        <taxon>Orchidaceae</taxon>
        <taxon>Vanilloideae</taxon>
        <taxon>Vanilleae</taxon>
        <taxon>Vanilla</taxon>
    </lineage>
</organism>
<dbReference type="SUPFAM" id="SSF51604">
    <property type="entry name" value="Enolase C-terminal domain-like"/>
    <property type="match status" value="1"/>
</dbReference>
<sequence>MIEMYSKLCTEYPIISIEQPFDKDDWEHTQLLTNLGVCQVVGDDLLMANPKRIDRAVREGTCNALLLKINQIGTVTEAIEIVKQAKDAHWGIVVSHRSGETEDSFIADLAVGLATGQIKTGAPCRGERVSKAQSVKLKSNFHLPWRHAGKNNWSLDPAMVLPMMIDPSTAKQ</sequence>
<dbReference type="InterPro" id="IPR000941">
    <property type="entry name" value="Enolase"/>
</dbReference>
<dbReference type="GO" id="GO:0004634">
    <property type="term" value="F:phosphopyruvate hydratase activity"/>
    <property type="evidence" value="ECO:0007669"/>
    <property type="project" value="UniProtKB-EC"/>
</dbReference>
<proteinExistence type="inferred from homology"/>
<dbReference type="PANTHER" id="PTHR11902:SF56">
    <property type="entry name" value="CYTOSOLIC ENOLASE 3"/>
    <property type="match status" value="1"/>
</dbReference>
<evidence type="ECO:0000256" key="4">
    <source>
        <dbReference type="ARBA" id="ARBA00012058"/>
    </source>
</evidence>
<keyword evidence="10" id="KW-1185">Reference proteome</keyword>
<feature type="domain" description="Enolase C-terminal TIM barrel" evidence="8">
    <location>
        <begin position="1"/>
        <end position="142"/>
    </location>
</feature>
<dbReference type="Pfam" id="PF00113">
    <property type="entry name" value="Enolase_C"/>
    <property type="match status" value="1"/>
</dbReference>
<dbReference type="AlphaFoldDB" id="A0A835UYS9"/>
<dbReference type="GO" id="GO:0006096">
    <property type="term" value="P:glycolytic process"/>
    <property type="evidence" value="ECO:0007669"/>
    <property type="project" value="UniProtKB-UniPathway"/>
</dbReference>
<protein>
    <recommendedName>
        <fullName evidence="4">phosphopyruvate hydratase</fullName>
        <ecNumber evidence="4">4.2.1.11</ecNumber>
    </recommendedName>
</protein>
<keyword evidence="5" id="KW-0460">Magnesium</keyword>